<proteinExistence type="predicted"/>
<evidence type="ECO:0000313" key="4">
    <source>
        <dbReference type="Proteomes" id="UP000321960"/>
    </source>
</evidence>
<comment type="caution">
    <text evidence="2">The sequence shown here is derived from an EMBL/GenBank/DDBJ whole genome shotgun (WGS) entry which is preliminary data.</text>
</comment>
<dbReference type="InterPro" id="IPR008972">
    <property type="entry name" value="Cupredoxin"/>
</dbReference>
<dbReference type="EMBL" id="BJZU01000016">
    <property type="protein sequence ID" value="GEP03040.1"/>
    <property type="molecule type" value="Genomic_DNA"/>
</dbReference>
<reference evidence="3" key="1">
    <citation type="journal article" date="2014" name="Int. J. Syst. Evol. Microbiol.">
        <title>Complete genome of a new Firmicutes species belonging to the dominant human colonic microbiota ('Ruminococcus bicirculans') reveals two chromosomes and a selective capacity to utilize plant glucans.</title>
        <authorList>
            <consortium name="NISC Comparative Sequencing Program"/>
            <person name="Wegmann U."/>
            <person name="Louis P."/>
            <person name="Goesmann A."/>
            <person name="Henrissat B."/>
            <person name="Duncan S.H."/>
            <person name="Flint H.J."/>
        </authorList>
    </citation>
    <scope>NUCLEOTIDE SEQUENCE</scope>
    <source>
        <strain evidence="3">NBRC 107715</strain>
    </source>
</reference>
<evidence type="ECO:0000313" key="3">
    <source>
        <dbReference type="EMBL" id="GLS65973.1"/>
    </source>
</evidence>
<protein>
    <recommendedName>
        <fullName evidence="6">Methylamine utilization protein MauL</fullName>
    </recommendedName>
</protein>
<dbReference type="RefSeq" id="WP_238179120.1">
    <property type="nucleotide sequence ID" value="NZ_BJZU01000016.1"/>
</dbReference>
<dbReference type="Gene3D" id="2.60.40.420">
    <property type="entry name" value="Cupredoxins - blue copper proteins"/>
    <property type="match status" value="1"/>
</dbReference>
<keyword evidence="5" id="KW-1185">Reference proteome</keyword>
<keyword evidence="1" id="KW-0732">Signal</keyword>
<evidence type="ECO:0000313" key="2">
    <source>
        <dbReference type="EMBL" id="GEP03040.1"/>
    </source>
</evidence>
<dbReference type="Proteomes" id="UP001156856">
    <property type="component" value="Unassembled WGS sequence"/>
</dbReference>
<sequence length="116" mass="12725">MSRNASPRLTACLLICAASWVGGGAARAADYEVVIHHAELEETGIKPKVGDTITFINHAEISHNLYLTYEDGRMETLDTQIPNSTKKAVLHTAGRVVIRCWIHPIIRLEMTVADAS</sequence>
<gene>
    <name evidence="3" type="ORF">GCM10007888_43550</name>
    <name evidence="2" type="ORF">MOX02_10780</name>
</gene>
<dbReference type="Proteomes" id="UP000321960">
    <property type="component" value="Unassembled WGS sequence"/>
</dbReference>
<evidence type="ECO:0000256" key="1">
    <source>
        <dbReference type="SAM" id="SignalP"/>
    </source>
</evidence>
<feature type="signal peptide" evidence="1">
    <location>
        <begin position="1"/>
        <end position="28"/>
    </location>
</feature>
<dbReference type="AlphaFoldDB" id="A0A512IZB1"/>
<reference evidence="2 4" key="3">
    <citation type="submission" date="2019-07" db="EMBL/GenBank/DDBJ databases">
        <title>Whole genome shotgun sequence of Methylobacterium oxalidis NBRC 107715.</title>
        <authorList>
            <person name="Hosoyama A."/>
            <person name="Uohara A."/>
            <person name="Ohji S."/>
            <person name="Ichikawa N."/>
        </authorList>
    </citation>
    <scope>NUCLEOTIDE SEQUENCE [LARGE SCALE GENOMIC DNA]</scope>
    <source>
        <strain evidence="2 4">NBRC 107715</strain>
    </source>
</reference>
<reference evidence="5" key="2">
    <citation type="journal article" date="2019" name="Int. J. Syst. Evol. Microbiol.">
        <title>The Global Catalogue of Microorganisms (GCM) 10K type strain sequencing project: providing services to taxonomists for standard genome sequencing and annotation.</title>
        <authorList>
            <consortium name="The Broad Institute Genomics Platform"/>
            <consortium name="The Broad Institute Genome Sequencing Center for Infectious Disease"/>
            <person name="Wu L."/>
            <person name="Ma J."/>
        </authorList>
    </citation>
    <scope>NUCLEOTIDE SEQUENCE [LARGE SCALE GENOMIC DNA]</scope>
    <source>
        <strain evidence="5">NBRC 107715</strain>
    </source>
</reference>
<dbReference type="EMBL" id="BSPK01000084">
    <property type="protein sequence ID" value="GLS65973.1"/>
    <property type="molecule type" value="Genomic_DNA"/>
</dbReference>
<organism evidence="2 4">
    <name type="scientific">Methylobacterium oxalidis</name>
    <dbReference type="NCBI Taxonomy" id="944322"/>
    <lineage>
        <taxon>Bacteria</taxon>
        <taxon>Pseudomonadati</taxon>
        <taxon>Pseudomonadota</taxon>
        <taxon>Alphaproteobacteria</taxon>
        <taxon>Hyphomicrobiales</taxon>
        <taxon>Methylobacteriaceae</taxon>
        <taxon>Methylobacterium</taxon>
    </lineage>
</organism>
<accession>A0A512IZB1</accession>
<evidence type="ECO:0000313" key="5">
    <source>
        <dbReference type="Proteomes" id="UP001156856"/>
    </source>
</evidence>
<evidence type="ECO:0008006" key="6">
    <source>
        <dbReference type="Google" id="ProtNLM"/>
    </source>
</evidence>
<feature type="chain" id="PRO_5022204940" description="Methylamine utilization protein MauL" evidence="1">
    <location>
        <begin position="29"/>
        <end position="116"/>
    </location>
</feature>
<dbReference type="SUPFAM" id="SSF49503">
    <property type="entry name" value="Cupredoxins"/>
    <property type="match status" value="1"/>
</dbReference>
<name>A0A512IZB1_9HYPH</name>
<reference evidence="3" key="4">
    <citation type="submission" date="2023-01" db="EMBL/GenBank/DDBJ databases">
        <title>Draft genome sequence of Methylobacterium oxalidis strain NBRC 107715.</title>
        <authorList>
            <person name="Sun Q."/>
            <person name="Mori K."/>
        </authorList>
    </citation>
    <scope>NUCLEOTIDE SEQUENCE</scope>
    <source>
        <strain evidence="3">NBRC 107715</strain>
    </source>
</reference>